<dbReference type="GO" id="GO:0046872">
    <property type="term" value="F:metal ion binding"/>
    <property type="evidence" value="ECO:0007669"/>
    <property type="project" value="UniProtKB-KW"/>
</dbReference>
<reference evidence="15 16" key="1">
    <citation type="submission" date="2015-03" db="EMBL/GenBank/DDBJ databases">
        <authorList>
            <person name="Murphy D."/>
        </authorList>
    </citation>
    <scope>NUCLEOTIDE SEQUENCE [LARGE SCALE GENOMIC DNA]</scope>
    <source>
        <strain evidence="15 16">68/02</strain>
    </source>
</reference>
<dbReference type="InterPro" id="IPR015994">
    <property type="entry name" value="PEPCK_ATP_CS"/>
</dbReference>
<evidence type="ECO:0000313" key="16">
    <source>
        <dbReference type="Proteomes" id="UP000042054"/>
    </source>
</evidence>
<keyword evidence="11 14" id="KW-0456">Lyase</keyword>
<dbReference type="GO" id="GO:0005829">
    <property type="term" value="C:cytosol"/>
    <property type="evidence" value="ECO:0007669"/>
    <property type="project" value="TreeGrafter"/>
</dbReference>
<feature type="binding site" evidence="14">
    <location>
        <position position="64"/>
    </location>
    <ligand>
        <name>substrate</name>
    </ligand>
</feature>
<protein>
    <recommendedName>
        <fullName evidence="3 14">Phosphoenolpyruvate carboxykinase (ATP)</fullName>
        <shortName evidence="14">PCK</shortName>
        <shortName evidence="14">PEP carboxykinase</shortName>
        <shortName evidence="14">PEPCK</shortName>
        <ecNumber evidence="3 14">4.1.1.49</ecNumber>
    </recommendedName>
</protein>
<dbReference type="AlphaFoldDB" id="A0A0U1HQ95"/>
<gene>
    <name evidence="15" type="primary">pck</name>
    <name evidence="14" type="synonym">pckA</name>
    <name evidence="15" type="ORF">ERS008555_01095</name>
</gene>
<dbReference type="SUPFAM" id="SSF53795">
    <property type="entry name" value="PEP carboxykinase-like"/>
    <property type="match status" value="1"/>
</dbReference>
<dbReference type="NCBIfam" id="NF006819">
    <property type="entry name" value="PRK09344.1-1"/>
    <property type="match status" value="1"/>
</dbReference>
<dbReference type="EC" id="4.1.1.49" evidence="3 14"/>
<comment type="pathway">
    <text evidence="1 14">Carbohydrate biosynthesis; gluconeogenesis.</text>
</comment>
<evidence type="ECO:0000256" key="13">
    <source>
        <dbReference type="ARBA" id="ARBA00055407"/>
    </source>
</evidence>
<dbReference type="GO" id="GO:0016301">
    <property type="term" value="F:kinase activity"/>
    <property type="evidence" value="ECO:0007669"/>
    <property type="project" value="UniProtKB-KW"/>
</dbReference>
<accession>A0A0U1HQ95</accession>
<dbReference type="Proteomes" id="UP000042054">
    <property type="component" value="Unassembled WGS sequence"/>
</dbReference>
<dbReference type="FunFam" id="2.170.8.10:FF:000001">
    <property type="entry name" value="Phosphoenolpyruvate carboxykinase (ATP)"/>
    <property type="match status" value="1"/>
</dbReference>
<organism evidence="15 16">
    <name type="scientific">Yersinia rohdei</name>
    <dbReference type="NCBI Taxonomy" id="29485"/>
    <lineage>
        <taxon>Bacteria</taxon>
        <taxon>Pseudomonadati</taxon>
        <taxon>Pseudomonadota</taxon>
        <taxon>Gammaproteobacteria</taxon>
        <taxon>Enterobacterales</taxon>
        <taxon>Yersiniaceae</taxon>
        <taxon>Yersinia</taxon>
    </lineage>
</organism>
<feature type="binding site" evidence="14">
    <location>
        <position position="268"/>
    </location>
    <ligand>
        <name>Mn(2+)</name>
        <dbReference type="ChEBI" id="CHEBI:29035"/>
    </ligand>
</feature>
<evidence type="ECO:0000256" key="8">
    <source>
        <dbReference type="ARBA" id="ARBA00022793"/>
    </source>
</evidence>
<feature type="binding site" evidence="14">
    <location>
        <position position="206"/>
    </location>
    <ligand>
        <name>substrate</name>
    </ligand>
</feature>
<evidence type="ECO:0000256" key="4">
    <source>
        <dbReference type="ARBA" id="ARBA00022432"/>
    </source>
</evidence>
<keyword evidence="15" id="KW-0418">Kinase</keyword>
<dbReference type="CDD" id="cd00484">
    <property type="entry name" value="PEPCK_ATP"/>
    <property type="match status" value="1"/>
</dbReference>
<dbReference type="GO" id="GO:0006094">
    <property type="term" value="P:gluconeogenesis"/>
    <property type="evidence" value="ECO:0007669"/>
    <property type="project" value="UniProtKB-UniRule"/>
</dbReference>
<keyword evidence="5 14" id="KW-0963">Cytoplasm</keyword>
<keyword evidence="6 14" id="KW-0479">Metal-binding</keyword>
<evidence type="ECO:0000256" key="12">
    <source>
        <dbReference type="ARBA" id="ARBA00047371"/>
    </source>
</evidence>
<comment type="similarity">
    <text evidence="2 14">Belongs to the phosphoenolpyruvate carboxykinase (ATP) family.</text>
</comment>
<evidence type="ECO:0000256" key="14">
    <source>
        <dbReference type="HAMAP-Rule" id="MF_00453"/>
    </source>
</evidence>
<dbReference type="Pfam" id="PF01293">
    <property type="entry name" value="PEPCK_ATP"/>
    <property type="match status" value="1"/>
</dbReference>
<dbReference type="Gene3D" id="3.90.228.20">
    <property type="match status" value="1"/>
</dbReference>
<feature type="binding site" evidence="14">
    <location>
        <position position="454"/>
    </location>
    <ligand>
        <name>ATP</name>
        <dbReference type="ChEBI" id="CHEBI:30616"/>
    </ligand>
</feature>
<feature type="binding site" evidence="14">
    <location>
        <begin position="247"/>
        <end position="255"/>
    </location>
    <ligand>
        <name>ATP</name>
        <dbReference type="ChEBI" id="CHEBI:30616"/>
    </ligand>
</feature>
<comment type="catalytic activity">
    <reaction evidence="12 14">
        <text>oxaloacetate + ATP = phosphoenolpyruvate + ADP + CO2</text>
        <dbReference type="Rhea" id="RHEA:18617"/>
        <dbReference type="ChEBI" id="CHEBI:16452"/>
        <dbReference type="ChEBI" id="CHEBI:16526"/>
        <dbReference type="ChEBI" id="CHEBI:30616"/>
        <dbReference type="ChEBI" id="CHEBI:58702"/>
        <dbReference type="ChEBI" id="CHEBI:456216"/>
        <dbReference type="EC" id="4.1.1.49"/>
    </reaction>
</comment>
<evidence type="ECO:0000313" key="15">
    <source>
        <dbReference type="EMBL" id="CQI88745.1"/>
    </source>
</evidence>
<dbReference type="InterPro" id="IPR001272">
    <property type="entry name" value="PEP_carboxykinase_ATP"/>
</dbReference>
<dbReference type="UniPathway" id="UPA00138"/>
<evidence type="ECO:0000256" key="1">
    <source>
        <dbReference type="ARBA" id="ARBA00004742"/>
    </source>
</evidence>
<evidence type="ECO:0000256" key="9">
    <source>
        <dbReference type="ARBA" id="ARBA00022840"/>
    </source>
</evidence>
<keyword evidence="10 14" id="KW-0464">Manganese</keyword>
<evidence type="ECO:0000256" key="5">
    <source>
        <dbReference type="ARBA" id="ARBA00022490"/>
    </source>
</evidence>
<feature type="binding site" evidence="14">
    <location>
        <position position="332"/>
    </location>
    <ligand>
        <name>substrate</name>
    </ligand>
</feature>
<dbReference type="STRING" id="29485.CH64_2404"/>
<feature type="binding site" evidence="14">
    <location>
        <position position="296"/>
    </location>
    <ligand>
        <name>ATP</name>
        <dbReference type="ChEBI" id="CHEBI:30616"/>
    </ligand>
</feature>
<dbReference type="HAMAP" id="MF_00453">
    <property type="entry name" value="PEPCK_ATP"/>
    <property type="match status" value="1"/>
</dbReference>
<feature type="binding site" evidence="14">
    <location>
        <position position="212"/>
    </location>
    <ligand>
        <name>Mn(2+)</name>
        <dbReference type="ChEBI" id="CHEBI:29035"/>
    </ligand>
</feature>
<dbReference type="EMBL" id="CTKE01000004">
    <property type="protein sequence ID" value="CQI88745.1"/>
    <property type="molecule type" value="Genomic_DNA"/>
</dbReference>
<evidence type="ECO:0000256" key="7">
    <source>
        <dbReference type="ARBA" id="ARBA00022741"/>
    </source>
</evidence>
<feature type="binding site" evidence="14">
    <location>
        <begin position="448"/>
        <end position="449"/>
    </location>
    <ligand>
        <name>ATP</name>
        <dbReference type="ChEBI" id="CHEBI:30616"/>
    </ligand>
</feature>
<keyword evidence="15" id="KW-0670">Pyruvate</keyword>
<proteinExistence type="inferred from homology"/>
<keyword evidence="8 14" id="KW-0210">Decarboxylase</keyword>
<feature type="binding site" evidence="14">
    <location>
        <position position="212"/>
    </location>
    <ligand>
        <name>ATP</name>
        <dbReference type="ChEBI" id="CHEBI:30616"/>
    </ligand>
</feature>
<feature type="binding site" evidence="14">
    <location>
        <position position="231"/>
    </location>
    <ligand>
        <name>ATP</name>
        <dbReference type="ChEBI" id="CHEBI:30616"/>
    </ligand>
</feature>
<feature type="binding site" evidence="14">
    <location>
        <position position="332"/>
    </location>
    <ligand>
        <name>ATP</name>
        <dbReference type="ChEBI" id="CHEBI:30616"/>
    </ligand>
</feature>
<keyword evidence="15" id="KW-0808">Transferase</keyword>
<dbReference type="PROSITE" id="PS00532">
    <property type="entry name" value="PEPCK_ATP"/>
    <property type="match status" value="1"/>
</dbReference>
<dbReference type="GO" id="GO:0004612">
    <property type="term" value="F:phosphoenolpyruvate carboxykinase (ATP) activity"/>
    <property type="evidence" value="ECO:0007669"/>
    <property type="project" value="UniProtKB-UniRule"/>
</dbReference>
<dbReference type="GO" id="GO:0005524">
    <property type="term" value="F:ATP binding"/>
    <property type="evidence" value="ECO:0007669"/>
    <property type="project" value="UniProtKB-UniRule"/>
</dbReference>
<feature type="binding site" evidence="14">
    <location>
        <position position="231"/>
    </location>
    <ligand>
        <name>Mn(2+)</name>
        <dbReference type="ChEBI" id="CHEBI:29035"/>
    </ligand>
</feature>
<dbReference type="SUPFAM" id="SSF68923">
    <property type="entry name" value="PEP carboxykinase N-terminal domain"/>
    <property type="match status" value="1"/>
</dbReference>
<dbReference type="NCBIfam" id="NF006820">
    <property type="entry name" value="PRK09344.1-2"/>
    <property type="match status" value="1"/>
</dbReference>
<name>A0A0U1HQ95_YERRO</name>
<dbReference type="PIRSF" id="PIRSF006294">
    <property type="entry name" value="PEP_crbxkin"/>
    <property type="match status" value="1"/>
</dbReference>
<comment type="cofactor">
    <cofactor evidence="14">
        <name>Mn(2+)</name>
        <dbReference type="ChEBI" id="CHEBI:29035"/>
    </cofactor>
    <text evidence="14">Binds 1 Mn(2+) ion per subunit.</text>
</comment>
<dbReference type="RefSeq" id="WP_050534696.1">
    <property type="nucleotide sequence ID" value="NZ_CABIHO010000093.1"/>
</dbReference>
<dbReference type="PANTHER" id="PTHR30031">
    <property type="entry name" value="PHOSPHOENOLPYRUVATE CARBOXYKINASE ATP"/>
    <property type="match status" value="1"/>
</dbReference>
<dbReference type="NCBIfam" id="TIGR00224">
    <property type="entry name" value="pckA"/>
    <property type="match status" value="1"/>
</dbReference>
<evidence type="ECO:0000256" key="10">
    <source>
        <dbReference type="ARBA" id="ARBA00023211"/>
    </source>
</evidence>
<evidence type="ECO:0000256" key="6">
    <source>
        <dbReference type="ARBA" id="ARBA00022723"/>
    </source>
</evidence>
<comment type="subcellular location">
    <subcellularLocation>
        <location evidence="14">Cytoplasm</location>
    </subcellularLocation>
</comment>
<dbReference type="Gene3D" id="2.170.8.10">
    <property type="entry name" value="Phosphoenolpyruvate Carboxykinase, domain 2"/>
    <property type="match status" value="1"/>
</dbReference>
<comment type="subunit">
    <text evidence="14">Monomer.</text>
</comment>
<dbReference type="InterPro" id="IPR008210">
    <property type="entry name" value="PEP_carboxykinase_N"/>
</dbReference>
<evidence type="ECO:0000256" key="11">
    <source>
        <dbReference type="ARBA" id="ARBA00023239"/>
    </source>
</evidence>
<dbReference type="Gene3D" id="3.40.449.10">
    <property type="entry name" value="Phosphoenolpyruvate Carboxykinase, domain 1"/>
    <property type="match status" value="1"/>
</dbReference>
<dbReference type="FunFam" id="3.40.449.10:FF:000001">
    <property type="entry name" value="Phosphoenolpyruvate carboxykinase (ATP)"/>
    <property type="match status" value="1"/>
</dbReference>
<keyword evidence="7 14" id="KW-0547">Nucleotide-binding</keyword>
<dbReference type="PANTHER" id="PTHR30031:SF0">
    <property type="entry name" value="PHOSPHOENOLPYRUVATE CARBOXYKINASE (ATP)"/>
    <property type="match status" value="1"/>
</dbReference>
<dbReference type="OrthoDB" id="9806325at2"/>
<evidence type="ECO:0000256" key="3">
    <source>
        <dbReference type="ARBA" id="ARBA00012363"/>
    </source>
</evidence>
<feature type="binding site" evidence="14">
    <location>
        <position position="212"/>
    </location>
    <ligand>
        <name>substrate</name>
    </ligand>
</feature>
<comment type="function">
    <text evidence="13 14">Involved in the gluconeogenesis. Catalyzes the conversion of oxaloacetate (OAA) to phosphoenolpyruvate (PEP) through direct phosphoryl transfer between the nucleoside triphosphate and OAA.</text>
</comment>
<dbReference type="NCBIfam" id="NF006821">
    <property type="entry name" value="PRK09344.1-3"/>
    <property type="match status" value="1"/>
</dbReference>
<evidence type="ECO:0000256" key="2">
    <source>
        <dbReference type="ARBA" id="ARBA00006052"/>
    </source>
</evidence>
<keyword evidence="9 14" id="KW-0067">ATP-binding</keyword>
<keyword evidence="4 14" id="KW-0312">Gluconeogenesis</keyword>
<sequence length="539" mass="59360">MSVKGITPQELAAYGIHNVSEIVYNPSYDLLFQEETKPTLEGYERGTLTTTGAIAVDTGIFTGRSPKDKYIVRDDITRDTVWWADQGKGKNDNKPLSQETWTHLKGLVTQQLSGKRLFVVDTFCGANADTRLQVRFVTEVAWQAHFVKNMFIRPTDEELAHFEPDFIVMNGAKCTNPNWKEQGLNSENFVAFNLTERMQLIGGTWYGGEMKKGMFSMMNYLLPLKGIASMHCSANVGEKGDVAIFFGLSGTGKTTLSTDPKRKLIGDDEHGWDDDGVFNFEGGCYAKTIKLSEEAEPDIYHAIKRDALLENVVVLPDGTVDFNDGSKTENTRVSYPIYHIENIVKPVSKAGHATKVIFLTADAFGVLPPVSRLTASQTQYHFLSGFTAKLAGTERGVTEPTPTFSACFGAAFLSLHPTQYAEVLLKRMQAVGAQAYLVNTGWNGTGKRISIKDTRGIIDAILNGEIDKAETFTLPIFDLAVPMALPGVNPDILDPRDTYADVAQWQEKAEDLAKRFTTNFDKYTDTPAGAALVSAGPKV</sequence>
<dbReference type="InterPro" id="IPR013035">
    <property type="entry name" value="PEP_carboxykinase_C"/>
</dbReference>